<evidence type="ECO:0000313" key="3">
    <source>
        <dbReference type="Proteomes" id="UP000678499"/>
    </source>
</evidence>
<gene>
    <name evidence="2" type="ORF">NMOB1V02_LOCUS1280</name>
</gene>
<accession>A0A7R9BDS8</accession>
<sequence>MLEFQIAFLQHVVDFLSFNCNVLDVKPAIGLINPVFMSLDFPILCVQPLVFSYSPLMFSLAPSLISVCPVVFSYAPVWYSVIPECFVFSPIIFSITPEKHIRKTVKRSFTGGYFDAVNLEQKRKGAAFREEFEPPSVPVDARQANEAASVDNFPVGPVSVKIHLNIEMPSNDSVVKERLKPAKFGSRTRAWDKHNIFASSPTGKPNQKIAKRPIESRDPWSKILHREPFGHHAEVARKSEAIGYPSRRSPVTKPSQSRTAFQIISRMNDLVSLVGGIPEMSSLSNRTDEKVTSLQDPGFDDSRSKSVLKMLRSPKIETAKPTREAETPSDFSNFECRLEAKVNMITFAWPEVPSIVLNTKNSPSTLEPTLSAMPTSTETNFVTIPKLTTIKTSTSLKPMEFPIPPQFNVPSAVLHPLSPLTSIQEAPPSKDCSGLGNAKALDNWR</sequence>
<dbReference type="Proteomes" id="UP000678499">
    <property type="component" value="Unassembled WGS sequence"/>
</dbReference>
<feature type="region of interest" description="Disordered" evidence="1">
    <location>
        <begin position="236"/>
        <end position="258"/>
    </location>
</feature>
<evidence type="ECO:0000313" key="2">
    <source>
        <dbReference type="EMBL" id="CAD7273389.1"/>
    </source>
</evidence>
<dbReference type="AlphaFoldDB" id="A0A7R9BDS8"/>
<organism evidence="2">
    <name type="scientific">Notodromas monacha</name>
    <dbReference type="NCBI Taxonomy" id="399045"/>
    <lineage>
        <taxon>Eukaryota</taxon>
        <taxon>Metazoa</taxon>
        <taxon>Ecdysozoa</taxon>
        <taxon>Arthropoda</taxon>
        <taxon>Crustacea</taxon>
        <taxon>Oligostraca</taxon>
        <taxon>Ostracoda</taxon>
        <taxon>Podocopa</taxon>
        <taxon>Podocopida</taxon>
        <taxon>Cypridocopina</taxon>
        <taxon>Cypridoidea</taxon>
        <taxon>Cyprididae</taxon>
        <taxon>Notodromas</taxon>
    </lineage>
</organism>
<reference evidence="2" key="1">
    <citation type="submission" date="2020-11" db="EMBL/GenBank/DDBJ databases">
        <authorList>
            <person name="Tran Van P."/>
        </authorList>
    </citation>
    <scope>NUCLEOTIDE SEQUENCE</scope>
</reference>
<name>A0A7R9BDS8_9CRUS</name>
<keyword evidence="3" id="KW-1185">Reference proteome</keyword>
<feature type="region of interest" description="Disordered" evidence="1">
    <location>
        <begin position="422"/>
        <end position="445"/>
    </location>
</feature>
<proteinExistence type="predicted"/>
<protein>
    <submittedName>
        <fullName evidence="2">Uncharacterized protein</fullName>
    </submittedName>
</protein>
<dbReference type="EMBL" id="CAJPEX010000126">
    <property type="protein sequence ID" value="CAG0913541.1"/>
    <property type="molecule type" value="Genomic_DNA"/>
</dbReference>
<evidence type="ECO:0000256" key="1">
    <source>
        <dbReference type="SAM" id="MobiDB-lite"/>
    </source>
</evidence>
<dbReference type="EMBL" id="OA882163">
    <property type="protein sequence ID" value="CAD7273389.1"/>
    <property type="molecule type" value="Genomic_DNA"/>
</dbReference>